<dbReference type="OrthoDB" id="9769774at2"/>
<accession>A0A1I5UJW3</accession>
<evidence type="ECO:0000259" key="3">
    <source>
        <dbReference type="Pfam" id="PF04282"/>
    </source>
</evidence>
<gene>
    <name evidence="4" type="ORF">SAMN04488506_0033</name>
</gene>
<dbReference type="Pfam" id="PF13596">
    <property type="entry name" value="PAS_10"/>
    <property type="match status" value="1"/>
</dbReference>
<dbReference type="Gene3D" id="1.20.120.520">
    <property type="entry name" value="nmb1532 protein domain like"/>
    <property type="match status" value="1"/>
</dbReference>
<feature type="coiled-coil region" evidence="1">
    <location>
        <begin position="191"/>
        <end position="218"/>
    </location>
</feature>
<evidence type="ECO:0000256" key="1">
    <source>
        <dbReference type="SAM" id="Coils"/>
    </source>
</evidence>
<dbReference type="Proteomes" id="UP000199136">
    <property type="component" value="Unassembled WGS sequence"/>
</dbReference>
<keyword evidence="5" id="KW-1185">Reference proteome</keyword>
<feature type="domain" description="DUF438" evidence="3">
    <location>
        <begin position="21"/>
        <end position="86"/>
    </location>
</feature>
<proteinExistence type="predicted"/>
<dbReference type="Pfam" id="PF01814">
    <property type="entry name" value="Hemerythrin"/>
    <property type="match status" value="1"/>
</dbReference>
<organism evidence="4 5">
    <name type="scientific">Desemzia incerta</name>
    <dbReference type="NCBI Taxonomy" id="82801"/>
    <lineage>
        <taxon>Bacteria</taxon>
        <taxon>Bacillati</taxon>
        <taxon>Bacillota</taxon>
        <taxon>Bacilli</taxon>
        <taxon>Lactobacillales</taxon>
        <taxon>Carnobacteriaceae</taxon>
        <taxon>Desemzia</taxon>
    </lineage>
</organism>
<dbReference type="InterPro" id="IPR012312">
    <property type="entry name" value="Hemerythrin-like"/>
</dbReference>
<protein>
    <recommendedName>
        <fullName evidence="6">Hemerythrin HHE cation binding domain-containing protein</fullName>
    </recommendedName>
</protein>
<feature type="domain" description="Hemerythrin-like" evidence="2">
    <location>
        <begin position="100"/>
        <end position="227"/>
    </location>
</feature>
<dbReference type="STRING" id="82801.SAMN04488506_0033"/>
<dbReference type="InterPro" id="IPR007380">
    <property type="entry name" value="DUF438"/>
</dbReference>
<evidence type="ECO:0000313" key="5">
    <source>
        <dbReference type="Proteomes" id="UP000199136"/>
    </source>
</evidence>
<dbReference type="SUPFAM" id="SSF55785">
    <property type="entry name" value="PYP-like sensor domain (PAS domain)"/>
    <property type="match status" value="1"/>
</dbReference>
<keyword evidence="1" id="KW-0175">Coiled coil</keyword>
<dbReference type="AlphaFoldDB" id="A0A1I5UJW3"/>
<dbReference type="GO" id="GO:0005886">
    <property type="term" value="C:plasma membrane"/>
    <property type="evidence" value="ECO:0007669"/>
    <property type="project" value="TreeGrafter"/>
</dbReference>
<dbReference type="PANTHER" id="PTHR39966">
    <property type="entry name" value="BLL2471 PROTEIN-RELATED"/>
    <property type="match status" value="1"/>
</dbReference>
<sequence>MTETQHKGKRALELEQRQSILKDLLLRLHAGEDKDLVKQDFEEHFSGISAFEISVMERRLLGEGINVEDIQKLCNIHASMFLGAISDPENQSDEFKKPGHPIHVLKQENLAIESSLDRIQRLIEVYLLEPEPEIKDGLLKQLTILWQFDNHYARKENSMFPIMERYGITAPPKVMWGVDDDIRALFKQVVLSVETNQLDQLKEEFATLKYELEEMIVKEEEILIPMVSDIFNEDDWLKIDEESDEIGYCIVKPEAKWIPERTSFEDVSIPETEPAEQDANIHFKVGHLTPNELEKMLNLLPLELSFVDANDTVKYFNVGTGRKLFPRTKNAIGRQVENCHPPKSQPIVKKLIEDFKSGEKDSETLWFHARGEFVMVTYTAVRDDDGTYMGTLEYVQPIQNIIDLDGTEKKSVE</sequence>
<dbReference type="InterPro" id="IPR035965">
    <property type="entry name" value="PAS-like_dom_sf"/>
</dbReference>
<dbReference type="EMBL" id="FOXW01000001">
    <property type="protein sequence ID" value="SFP95525.1"/>
    <property type="molecule type" value="Genomic_DNA"/>
</dbReference>
<dbReference type="RefSeq" id="WP_092478989.1">
    <property type="nucleotide sequence ID" value="NZ_CP126128.1"/>
</dbReference>
<evidence type="ECO:0008006" key="6">
    <source>
        <dbReference type="Google" id="ProtNLM"/>
    </source>
</evidence>
<dbReference type="Gene3D" id="3.30.450.20">
    <property type="entry name" value="PAS domain"/>
    <property type="match status" value="1"/>
</dbReference>
<reference evidence="4 5" key="1">
    <citation type="submission" date="2016-10" db="EMBL/GenBank/DDBJ databases">
        <authorList>
            <person name="de Groot N.N."/>
        </authorList>
    </citation>
    <scope>NUCLEOTIDE SEQUENCE [LARGE SCALE GENOMIC DNA]</scope>
    <source>
        <strain evidence="4 5">DSM 20581</strain>
    </source>
</reference>
<name>A0A1I5UJW3_9LACT</name>
<dbReference type="Pfam" id="PF04282">
    <property type="entry name" value="DUF438"/>
    <property type="match status" value="1"/>
</dbReference>
<evidence type="ECO:0000259" key="2">
    <source>
        <dbReference type="Pfam" id="PF01814"/>
    </source>
</evidence>
<evidence type="ECO:0000313" key="4">
    <source>
        <dbReference type="EMBL" id="SFP95525.1"/>
    </source>
</evidence>
<dbReference type="PANTHER" id="PTHR39966:SF3">
    <property type="entry name" value="DUF438 DOMAIN-CONTAINING PROTEIN"/>
    <property type="match status" value="1"/>
</dbReference>